<keyword evidence="2" id="KW-0863">Zinc-finger</keyword>
<protein>
    <submittedName>
        <fullName evidence="8">Bromodomain adjacent to zinc finger domain protein like</fullName>
    </submittedName>
</protein>
<accession>A0A2R6Q9L2</accession>
<evidence type="ECO:0000256" key="6">
    <source>
        <dbReference type="SAM" id="MobiDB-lite"/>
    </source>
</evidence>
<dbReference type="GO" id="GO:0034244">
    <property type="term" value="P:negative regulation of transcription elongation by RNA polymerase II"/>
    <property type="evidence" value="ECO:0007669"/>
    <property type="project" value="InterPro"/>
</dbReference>
<evidence type="ECO:0000313" key="9">
    <source>
        <dbReference type="Proteomes" id="UP000241394"/>
    </source>
</evidence>
<dbReference type="Pfam" id="PF23121">
    <property type="entry name" value="SPOC_AIPP2"/>
    <property type="match status" value="1"/>
</dbReference>
<feature type="compositionally biased region" description="Low complexity" evidence="6">
    <location>
        <begin position="752"/>
        <end position="764"/>
    </location>
</feature>
<sequence length="1647" mass="179782">MASASAKRKERTLNHLYNLTRIITQPEVTPVLRGSFRMQGPVDETCCDIQTNMELFRDEKGLGRHSKSQKVLMRTESGMCNVCSAPCSSCLHINRTLMGSKNDEFSDETCDGNAYSQHSVNDVVPGKSTACDVGWNATSETSNLLSVSSNHDSFSENAESKACLRTSDVSGASKDVEMHPKFSYGVTAGDNQLPSKPQCKTDERALANKLENRKVIEGHGDSVSCVSGGNDANKLASHDNGNVIRKMEPHSSASAKSSSHQIDLIGIHSSKDRSDVNSPCPLGSKSHSCNVRELEDDLGSQLPVELPQLSKEHLNSSLTKEAASDMTCGRGSAPYACGGIEDGRLLGGNSTASDTLCINFEGEAETDKGSDDLPARAVNFLEQVEGVLPDLQETSLFSQDVDDSDGSDIVEHDVKVCDICGDAGREDLLAICSRCSDGAEHTYCMREMVDKVPEGDWFCEECKFDDEIKNLKQDKPVAAYGSDKTQSSGLATVLNTNAFVKLDKKDSDDKTNADIPKEKVSSKRYAENIEVASAVKRQVLEPTVGSPKTSSPSRIAALSRDSSFKTLDKGKMKPVHPLSSGTCATIDSSKAALSPTGSRLRTLRGTLLKSNSFNSTNAKPKVKLVDEVVLQKQKSARELASLDVKEGAIRSMGKSISFKSVNPGRLNPSESKVKMLSPKFSHGQDIKGLKPAKEWNLLERKNSFKSERSVVSSAVGNSTFSVLKSDKKIASCGESYPLPSVSNNREPKGVQSNSKSSTLSKSTSFVARRGSGVPGELKMQSCALGVTGASSANEISSFAEQKPNQTSLMYDQSSEFTAERPFCNADEGLPVVVPQPQESTNLGEKIRDSSIYHSRPSSTAGGSAPCKKCKEIGHSAQLCPVENPRSLLGDASAAKSSREVMDKDNKLKAAIEAAMLKKPVIYRKNKMPYQSDELSMSNTSLSCETRSLDQLSTPISTRNNFPAEVVHEGHAVLRNSIDEFCKQATVNNTKHLSVLPSEAAMWKTGDNSLIDPSDGKPFVNDLPSHASSAVPVLLKMSIIPEHEYIWQGVFEVQSNRRCPELHDGIQAHLSTCASSRVLEVAKNFPSKIFLNEVPRSSTWPLQFQEFGVGEDNIALYFFAKDLESYDESYRSLLETMIKNDLALKGNFDGVELLIFPSNHLPEKSQRWNMLYFLWGVFRGKKVNCLQDASGTPKKYCMPGDLPATIISLPETMRSLGPTDGDLRTCSKVYYVALGSECPASMESPCLSSETINEDCDTSKSCLDPKGQCPQANARQQDCNLDATPLPSIQRTSAMSFQETRCTCAPLEDNVDPDCKLHVNRLPSVQDAGPIRGLKKNDKMPTFLGNATDHLRNSSCSFEIRGGVNSSENLVTYERTLKEKERYLDTKTVLQRQKMMRDDETMKEVNTWQNNHGKRLHEDSAWTGSQASAGGSQMSSWNDGKGELLDGGCASKKQKTGYSELYVCNRSTNPLRESFTSGTQDMSTSSQIKEDMCKEACNERDVSRNNGSAERYFFPVDPHPVKKDFNSGGKSLPWKVFSSENDDRLPDGAPNLELALGADMESSKQGILPFLMGKPNLKDGQEDQPAEKAATTKEAEEDVSACLSLSLSFPFPNKEGVVERASKVELLRPDDRRQVNTSLLLFKGLSDE</sequence>
<dbReference type="EMBL" id="NKQK01000018">
    <property type="protein sequence ID" value="PSS04583.1"/>
    <property type="molecule type" value="Genomic_DNA"/>
</dbReference>
<dbReference type="FunCoup" id="A0A2R6Q9L2">
    <property type="interactions" value="4116"/>
</dbReference>
<dbReference type="Gramene" id="PSS04583">
    <property type="protein sequence ID" value="PSS04583"/>
    <property type="gene ID" value="CEY00_Acc20439"/>
</dbReference>
<proteinExistence type="predicted"/>
<keyword evidence="4" id="KW-0805">Transcription regulation</keyword>
<feature type="region of interest" description="Disordered" evidence="6">
    <location>
        <begin position="736"/>
        <end position="772"/>
    </location>
</feature>
<feature type="domain" description="Zinc finger PHD-type" evidence="7">
    <location>
        <begin position="416"/>
        <end position="463"/>
    </location>
</feature>
<gene>
    <name evidence="8" type="ORF">CEY00_Acc20439</name>
</gene>
<evidence type="ECO:0000256" key="2">
    <source>
        <dbReference type="ARBA" id="ARBA00022771"/>
    </source>
</evidence>
<organism evidence="8 9">
    <name type="scientific">Actinidia chinensis var. chinensis</name>
    <name type="common">Chinese soft-hair kiwi</name>
    <dbReference type="NCBI Taxonomy" id="1590841"/>
    <lineage>
        <taxon>Eukaryota</taxon>
        <taxon>Viridiplantae</taxon>
        <taxon>Streptophyta</taxon>
        <taxon>Embryophyta</taxon>
        <taxon>Tracheophyta</taxon>
        <taxon>Spermatophyta</taxon>
        <taxon>Magnoliopsida</taxon>
        <taxon>eudicotyledons</taxon>
        <taxon>Gunneridae</taxon>
        <taxon>Pentapetalae</taxon>
        <taxon>asterids</taxon>
        <taxon>Ericales</taxon>
        <taxon>Actinidiaceae</taxon>
        <taxon>Actinidia</taxon>
    </lineage>
</organism>
<feature type="region of interest" description="Disordered" evidence="6">
    <location>
        <begin position="1572"/>
        <end position="1594"/>
    </location>
</feature>
<dbReference type="OrthoDB" id="787137at2759"/>
<evidence type="ECO:0000259" key="7">
    <source>
        <dbReference type="SMART" id="SM00249"/>
    </source>
</evidence>
<keyword evidence="1" id="KW-0479">Metal-binding</keyword>
<dbReference type="InterPro" id="IPR049914">
    <property type="entry name" value="PHD1-3/5-6"/>
</dbReference>
<dbReference type="InterPro" id="IPR011011">
    <property type="entry name" value="Znf_FYVE_PHD"/>
</dbReference>
<dbReference type="Proteomes" id="UP000241394">
    <property type="component" value="Chromosome LG18"/>
</dbReference>
<dbReference type="SMART" id="SM00249">
    <property type="entry name" value="PHD"/>
    <property type="match status" value="1"/>
</dbReference>
<evidence type="ECO:0000256" key="4">
    <source>
        <dbReference type="ARBA" id="ARBA00023015"/>
    </source>
</evidence>
<reference evidence="8 9" key="1">
    <citation type="submission" date="2017-07" db="EMBL/GenBank/DDBJ databases">
        <title>An improved, manually edited Actinidia chinensis var. chinensis (kiwifruit) genome highlights the challenges associated with draft genomes and gene prediction in plants.</title>
        <authorList>
            <person name="Pilkington S."/>
            <person name="Crowhurst R."/>
            <person name="Hilario E."/>
            <person name="Nardozza S."/>
            <person name="Fraser L."/>
            <person name="Peng Y."/>
            <person name="Gunaseelan K."/>
            <person name="Simpson R."/>
            <person name="Tahir J."/>
            <person name="Deroles S."/>
            <person name="Templeton K."/>
            <person name="Luo Z."/>
            <person name="Davy M."/>
            <person name="Cheng C."/>
            <person name="Mcneilage M."/>
            <person name="Scaglione D."/>
            <person name="Liu Y."/>
            <person name="Zhang Q."/>
            <person name="Datson P."/>
            <person name="De Silva N."/>
            <person name="Gardiner S."/>
            <person name="Bassett H."/>
            <person name="Chagne D."/>
            <person name="Mccallum J."/>
            <person name="Dzierzon H."/>
            <person name="Deng C."/>
            <person name="Wang Y.-Y."/>
            <person name="Barron N."/>
            <person name="Manako K."/>
            <person name="Bowen J."/>
            <person name="Foster T."/>
            <person name="Erridge Z."/>
            <person name="Tiffin H."/>
            <person name="Waite C."/>
            <person name="Davies K."/>
            <person name="Grierson E."/>
            <person name="Laing W."/>
            <person name="Kirk R."/>
            <person name="Chen X."/>
            <person name="Wood M."/>
            <person name="Montefiori M."/>
            <person name="Brummell D."/>
            <person name="Schwinn K."/>
            <person name="Catanach A."/>
            <person name="Fullerton C."/>
            <person name="Li D."/>
            <person name="Meiyalaghan S."/>
            <person name="Nieuwenhuizen N."/>
            <person name="Read N."/>
            <person name="Prakash R."/>
            <person name="Hunter D."/>
            <person name="Zhang H."/>
            <person name="Mckenzie M."/>
            <person name="Knabel M."/>
            <person name="Harris A."/>
            <person name="Allan A."/>
            <person name="Chen A."/>
            <person name="Janssen B."/>
            <person name="Plunkett B."/>
            <person name="Dwamena C."/>
            <person name="Voogd C."/>
            <person name="Leif D."/>
            <person name="Lafferty D."/>
            <person name="Souleyre E."/>
            <person name="Varkonyi-Gasic E."/>
            <person name="Gambi F."/>
            <person name="Hanley J."/>
            <person name="Yao J.-L."/>
            <person name="Cheung J."/>
            <person name="David K."/>
            <person name="Warren B."/>
            <person name="Marsh K."/>
            <person name="Snowden K."/>
            <person name="Lin-Wang K."/>
            <person name="Brian L."/>
            <person name="Martinez-Sanchez M."/>
            <person name="Wang M."/>
            <person name="Ileperuma N."/>
            <person name="Macnee N."/>
            <person name="Campin R."/>
            <person name="Mcatee P."/>
            <person name="Drummond R."/>
            <person name="Espley R."/>
            <person name="Ireland H."/>
            <person name="Wu R."/>
            <person name="Atkinson R."/>
            <person name="Karunairetnam S."/>
            <person name="Bulley S."/>
            <person name="Chunkath S."/>
            <person name="Hanley Z."/>
            <person name="Storey R."/>
            <person name="Thrimawithana A."/>
            <person name="Thomson S."/>
            <person name="David C."/>
            <person name="Testolin R."/>
        </authorList>
    </citation>
    <scope>NUCLEOTIDE SEQUENCE [LARGE SCALE GENOMIC DNA]</scope>
    <source>
        <strain evidence="9">cv. Red5</strain>
        <tissue evidence="8">Young leaf</tissue>
    </source>
</reference>
<keyword evidence="3" id="KW-0862">Zinc</keyword>
<comment type="caution">
    <text evidence="8">The sequence shown here is derived from an EMBL/GenBank/DDBJ whole genome shotgun (WGS) entry which is preliminary data.</text>
</comment>
<keyword evidence="9" id="KW-1185">Reference proteome</keyword>
<evidence type="ECO:0000313" key="8">
    <source>
        <dbReference type="EMBL" id="PSS04583.1"/>
    </source>
</evidence>
<dbReference type="SUPFAM" id="SSF57903">
    <property type="entry name" value="FYVE/PHD zinc finger"/>
    <property type="match status" value="1"/>
</dbReference>
<dbReference type="STRING" id="1590841.A0A2R6Q9L2"/>
<dbReference type="GO" id="GO:0008270">
    <property type="term" value="F:zinc ion binding"/>
    <property type="evidence" value="ECO:0007669"/>
    <property type="project" value="UniProtKB-KW"/>
</dbReference>
<dbReference type="InParanoid" id="A0A2R6Q9L2"/>
<dbReference type="PANTHER" id="PTHR33304">
    <property type="match status" value="1"/>
</dbReference>
<name>A0A2R6Q9L2_ACTCC</name>
<dbReference type="InterPro" id="IPR013083">
    <property type="entry name" value="Znf_RING/FYVE/PHD"/>
</dbReference>
<evidence type="ECO:0000256" key="5">
    <source>
        <dbReference type="ARBA" id="ARBA00023163"/>
    </source>
</evidence>
<dbReference type="GO" id="GO:0140566">
    <property type="term" value="F:histone reader activity"/>
    <property type="evidence" value="ECO:0007669"/>
    <property type="project" value="InterPro"/>
</dbReference>
<dbReference type="PANTHER" id="PTHR33304:SF9">
    <property type="entry name" value="RING_FYVE_PHD ZINC FINGER SUPERFAMILY PROTEIN"/>
    <property type="match status" value="1"/>
</dbReference>
<dbReference type="OMA" id="AGRDNME"/>
<evidence type="ECO:0000256" key="3">
    <source>
        <dbReference type="ARBA" id="ARBA00022833"/>
    </source>
</evidence>
<dbReference type="InterPro" id="IPR056280">
    <property type="entry name" value="AIPP2-like_SPOC"/>
</dbReference>
<evidence type="ECO:0000256" key="1">
    <source>
        <dbReference type="ARBA" id="ARBA00022723"/>
    </source>
</evidence>
<reference evidence="9" key="2">
    <citation type="journal article" date="2018" name="BMC Genomics">
        <title>A manually annotated Actinidia chinensis var. chinensis (kiwifruit) genome highlights the challenges associated with draft genomes and gene prediction in plants.</title>
        <authorList>
            <person name="Pilkington S.M."/>
            <person name="Crowhurst R."/>
            <person name="Hilario E."/>
            <person name="Nardozza S."/>
            <person name="Fraser L."/>
            <person name="Peng Y."/>
            <person name="Gunaseelan K."/>
            <person name="Simpson R."/>
            <person name="Tahir J."/>
            <person name="Deroles S.C."/>
            <person name="Templeton K."/>
            <person name="Luo Z."/>
            <person name="Davy M."/>
            <person name="Cheng C."/>
            <person name="McNeilage M."/>
            <person name="Scaglione D."/>
            <person name="Liu Y."/>
            <person name="Zhang Q."/>
            <person name="Datson P."/>
            <person name="De Silva N."/>
            <person name="Gardiner S.E."/>
            <person name="Bassett H."/>
            <person name="Chagne D."/>
            <person name="McCallum J."/>
            <person name="Dzierzon H."/>
            <person name="Deng C."/>
            <person name="Wang Y.Y."/>
            <person name="Barron L."/>
            <person name="Manako K."/>
            <person name="Bowen J."/>
            <person name="Foster T.M."/>
            <person name="Erridge Z.A."/>
            <person name="Tiffin H."/>
            <person name="Waite C.N."/>
            <person name="Davies K.M."/>
            <person name="Grierson E.P."/>
            <person name="Laing W.A."/>
            <person name="Kirk R."/>
            <person name="Chen X."/>
            <person name="Wood M."/>
            <person name="Montefiori M."/>
            <person name="Brummell D.A."/>
            <person name="Schwinn K.E."/>
            <person name="Catanach A."/>
            <person name="Fullerton C."/>
            <person name="Li D."/>
            <person name="Meiyalaghan S."/>
            <person name="Nieuwenhuizen N."/>
            <person name="Read N."/>
            <person name="Prakash R."/>
            <person name="Hunter D."/>
            <person name="Zhang H."/>
            <person name="McKenzie M."/>
            <person name="Knabel M."/>
            <person name="Harris A."/>
            <person name="Allan A.C."/>
            <person name="Gleave A."/>
            <person name="Chen A."/>
            <person name="Janssen B.J."/>
            <person name="Plunkett B."/>
            <person name="Ampomah-Dwamena C."/>
            <person name="Voogd C."/>
            <person name="Leif D."/>
            <person name="Lafferty D."/>
            <person name="Souleyre E.J.F."/>
            <person name="Varkonyi-Gasic E."/>
            <person name="Gambi F."/>
            <person name="Hanley J."/>
            <person name="Yao J.L."/>
            <person name="Cheung J."/>
            <person name="David K.M."/>
            <person name="Warren B."/>
            <person name="Marsh K."/>
            <person name="Snowden K.C."/>
            <person name="Lin-Wang K."/>
            <person name="Brian L."/>
            <person name="Martinez-Sanchez M."/>
            <person name="Wang M."/>
            <person name="Ileperuma N."/>
            <person name="Macnee N."/>
            <person name="Campin R."/>
            <person name="McAtee P."/>
            <person name="Drummond R.S.M."/>
            <person name="Espley R.V."/>
            <person name="Ireland H.S."/>
            <person name="Wu R."/>
            <person name="Atkinson R.G."/>
            <person name="Karunairetnam S."/>
            <person name="Bulley S."/>
            <person name="Chunkath S."/>
            <person name="Hanley Z."/>
            <person name="Storey R."/>
            <person name="Thrimawithana A.H."/>
            <person name="Thomson S."/>
            <person name="David C."/>
            <person name="Testolin R."/>
            <person name="Huang H."/>
            <person name="Hellens R.P."/>
            <person name="Schaffer R.J."/>
        </authorList>
    </citation>
    <scope>NUCLEOTIDE SEQUENCE [LARGE SCALE GENOMIC DNA]</scope>
    <source>
        <strain evidence="9">cv. Red5</strain>
    </source>
</reference>
<dbReference type="Gene3D" id="3.30.40.10">
    <property type="entry name" value="Zinc/RING finger domain, C3HC4 (zinc finger)"/>
    <property type="match status" value="1"/>
</dbReference>
<dbReference type="InterPro" id="IPR001965">
    <property type="entry name" value="Znf_PHD"/>
</dbReference>
<keyword evidence="5" id="KW-0804">Transcription</keyword>